<evidence type="ECO:0000313" key="2">
    <source>
        <dbReference type="Proteomes" id="UP000694941"/>
    </source>
</evidence>
<feature type="compositionally biased region" description="Polar residues" evidence="1">
    <location>
        <begin position="50"/>
        <end position="65"/>
    </location>
</feature>
<dbReference type="PANTHER" id="PTHR13464:SF0">
    <property type="entry name" value="SAP30-BINDING PROTEIN"/>
    <property type="match status" value="1"/>
</dbReference>
<organism evidence="2 3">
    <name type="scientific">Limulus polyphemus</name>
    <name type="common">Atlantic horseshoe crab</name>
    <dbReference type="NCBI Taxonomy" id="6850"/>
    <lineage>
        <taxon>Eukaryota</taxon>
        <taxon>Metazoa</taxon>
        <taxon>Ecdysozoa</taxon>
        <taxon>Arthropoda</taxon>
        <taxon>Chelicerata</taxon>
        <taxon>Merostomata</taxon>
        <taxon>Xiphosura</taxon>
        <taxon>Limulidae</taxon>
        <taxon>Limulus</taxon>
    </lineage>
</organism>
<dbReference type="GeneID" id="106466775"/>
<evidence type="ECO:0000256" key="1">
    <source>
        <dbReference type="SAM" id="MobiDB-lite"/>
    </source>
</evidence>
<proteinExistence type="predicted"/>
<dbReference type="Proteomes" id="UP000694941">
    <property type="component" value="Unplaced"/>
</dbReference>
<sequence length="326" mass="36486">MFVKMASPFQKTEALATLTANYTDSEGEAESDKEDTFLSKKEEIKPPASKESTPRSTSEMSTSSIQDKRPISKLVSYIGEMEEEDEEMEEEYLEKGDSSDEASRNVVSESDEKSNEDSRKSIKPDLGKKPMSPISFHRTLLDMDPGDIEIPAEPPGRCSNTLQEKIARLYEKKLREEKDMNISIQGRKDFRNPSIYEKLIAFCGIDEMGTNYPPEIYDPHKWGPESFYEELAKRQKEEMDKKEKERKERTKVEFISGTAKKPSDQPAVTEKRKSKWDVGAGPVGIAAGVIKPTTIMPPAVVPVSAATGTKPTVISAFGTITKKAKQ</sequence>
<feature type="compositionally biased region" description="Basic and acidic residues" evidence="1">
    <location>
        <begin position="93"/>
        <end position="103"/>
    </location>
</feature>
<reference evidence="3" key="1">
    <citation type="submission" date="2025-08" db="UniProtKB">
        <authorList>
            <consortium name="RefSeq"/>
        </authorList>
    </citation>
    <scope>IDENTIFICATION</scope>
    <source>
        <tissue evidence="3">Muscle</tissue>
    </source>
</reference>
<dbReference type="Pfam" id="PF07818">
    <property type="entry name" value="HCNGP"/>
    <property type="match status" value="1"/>
</dbReference>
<feature type="compositionally biased region" description="Acidic residues" evidence="1">
    <location>
        <begin position="80"/>
        <end position="92"/>
    </location>
</feature>
<dbReference type="RefSeq" id="XP_022250568.1">
    <property type="nucleotide sequence ID" value="XM_022394860.1"/>
</dbReference>
<feature type="compositionally biased region" description="Basic and acidic residues" evidence="1">
    <location>
        <begin position="110"/>
        <end position="128"/>
    </location>
</feature>
<gene>
    <name evidence="3" type="primary">LOC106466775</name>
</gene>
<dbReference type="InterPro" id="IPR012479">
    <property type="entry name" value="SAP30BP"/>
</dbReference>
<feature type="region of interest" description="Disordered" evidence="1">
    <location>
        <begin position="21"/>
        <end position="159"/>
    </location>
</feature>
<protein>
    <submittedName>
        <fullName evidence="3">SAP30-binding protein-like</fullName>
    </submittedName>
</protein>
<feature type="region of interest" description="Disordered" evidence="1">
    <location>
        <begin position="233"/>
        <end position="275"/>
    </location>
</feature>
<name>A0ABM1T3W2_LIMPO</name>
<feature type="compositionally biased region" description="Basic and acidic residues" evidence="1">
    <location>
        <begin position="34"/>
        <end position="45"/>
    </location>
</feature>
<feature type="compositionally biased region" description="Basic and acidic residues" evidence="1">
    <location>
        <begin position="233"/>
        <end position="252"/>
    </location>
</feature>
<accession>A0ABM1T3W2</accession>
<evidence type="ECO:0000313" key="3">
    <source>
        <dbReference type="RefSeq" id="XP_022250568.1"/>
    </source>
</evidence>
<keyword evidence="2" id="KW-1185">Reference proteome</keyword>
<dbReference type="PANTHER" id="PTHR13464">
    <property type="entry name" value="TRANSCRIPTIONAL REGULATOR PROTEIN HCNGP"/>
    <property type="match status" value="1"/>
</dbReference>